<feature type="compositionally biased region" description="Basic and acidic residues" evidence="1">
    <location>
        <begin position="724"/>
        <end position="736"/>
    </location>
</feature>
<evidence type="ECO:0000259" key="2">
    <source>
        <dbReference type="Pfam" id="PF18763"/>
    </source>
</evidence>
<feature type="region of interest" description="Disordered" evidence="1">
    <location>
        <begin position="704"/>
        <end position="780"/>
    </location>
</feature>
<proteinExistence type="predicted"/>
<reference evidence="3 4" key="1">
    <citation type="journal article" date="2016" name="Nat. Commun.">
        <title>Thousands of microbial genomes shed light on interconnected biogeochemical processes in an aquifer system.</title>
        <authorList>
            <person name="Anantharaman K."/>
            <person name="Brown C.T."/>
            <person name="Hug L.A."/>
            <person name="Sharon I."/>
            <person name="Castelle C.J."/>
            <person name="Probst A.J."/>
            <person name="Thomas B.C."/>
            <person name="Singh A."/>
            <person name="Wilkins M.J."/>
            <person name="Karaoz U."/>
            <person name="Brodie E.L."/>
            <person name="Williams K.H."/>
            <person name="Hubbard S.S."/>
            <person name="Banfield J.F."/>
        </authorList>
    </citation>
    <scope>NUCLEOTIDE SEQUENCE [LARGE SCALE GENOMIC DNA]</scope>
</reference>
<protein>
    <recommendedName>
        <fullName evidence="2">DdrB-like domain-containing protein</fullName>
    </recommendedName>
</protein>
<dbReference type="InterPro" id="IPR041398">
    <property type="entry name" value="DdrB_dom"/>
</dbReference>
<evidence type="ECO:0000313" key="4">
    <source>
        <dbReference type="Proteomes" id="UP000177583"/>
    </source>
</evidence>
<gene>
    <name evidence="3" type="ORF">A2557_01325</name>
</gene>
<accession>A0A1F6GPW8</accession>
<sequence length="856" mass="94273">MNMGMEIEPAPPTITKPDFRSAKTLVELIGMLEQSVKGRSQSKSSVPKVGASTVVETARGMEAKVRYVLIEMGDLVASHDLLGKQNPEFPANYQDSTRSRIKARLQNRDRSSKSSQAQIHKIAGALRPRLLGANPLASDGAPITSSKLKPGKFVVVSGNGRTLALLSAAAHNPNSYQDYRDWLTQEAQSFGFTPQEVEVFKAPALVRDLQVDLTAEELTRFVKEANKPSILAPSAEEVAVEDASELTGEMLQKAQVGPDGRINGSKNSEFIRLFIDKVLGGDPAETGRLFNDKGLTDEGADRITRAVFMRAFGDSRLLDKLVSRGDDQSKKLTRGLMLAAPELARLGDRIAANGRYDLDIASDLVAAVQKLEEIRATYKGEDPVGEYFRQTTFDEMGIPESDQVIVPEQVKKIIQTLYQAGIGRRGSADKVRDFLLRYAKLANDELAMEEQAEDDSLVSFSAFGVAEKRDKDALIEDSRVVVFAESAWDESYRPEFYLVPFLESPAAARIVLGLVEGEARFYESANKPDFSGAKTLEELIQMLRKFVTADPHQQFRLDPVPLPETFLALVGLTGKTVYTDLGELLRKRLRKNDNSFASEQEVLDHILAVAANPKQMLKGAQENRLLVIGEPHLNQRGKERYRNFVMEIDTQKGVIISAHILKPNDLRRKLEGSKQEGGRLYHPGPDPHSEELIRGALIQPYGQDSPASFGILSDSDQGVKTPHHGGEQPRKSELSGHHSRSPFTFGEVIRGAVRPLDRHQTRTPKDGDGTSSSAPIVGEPSKEVKALYRAENKEDGVYAVVTLGAKGYHATLFDSDEEKPIGTTAYSIEKLGEKAALAKAKDRADEMVGGRKTRFR</sequence>
<evidence type="ECO:0000256" key="1">
    <source>
        <dbReference type="SAM" id="MobiDB-lite"/>
    </source>
</evidence>
<dbReference type="EMBL" id="MFNF01000049">
    <property type="protein sequence ID" value="OGH00142.1"/>
    <property type="molecule type" value="Genomic_DNA"/>
</dbReference>
<feature type="compositionally biased region" description="Basic and acidic residues" evidence="1">
    <location>
        <begin position="755"/>
        <end position="768"/>
    </location>
</feature>
<evidence type="ECO:0000313" key="3">
    <source>
        <dbReference type="EMBL" id="OGH00142.1"/>
    </source>
</evidence>
<dbReference type="AlphaFoldDB" id="A0A1F6GPW8"/>
<feature type="domain" description="DdrB-like" evidence="2">
    <location>
        <begin position="59"/>
        <end position="208"/>
    </location>
</feature>
<dbReference type="Proteomes" id="UP000177583">
    <property type="component" value="Unassembled WGS sequence"/>
</dbReference>
<comment type="caution">
    <text evidence="3">The sequence shown here is derived from an EMBL/GenBank/DDBJ whole genome shotgun (WGS) entry which is preliminary data.</text>
</comment>
<organism evidence="3 4">
    <name type="scientific">Candidatus Lambdaproteobacteria bacterium RIFOXYD2_FULL_56_26</name>
    <dbReference type="NCBI Taxonomy" id="1817773"/>
    <lineage>
        <taxon>Bacteria</taxon>
        <taxon>Pseudomonadati</taxon>
        <taxon>Pseudomonadota</taxon>
        <taxon>Candidatus Lambdaproteobacteria</taxon>
    </lineage>
</organism>
<dbReference type="Pfam" id="PF18763">
    <property type="entry name" value="ddrB-ParB"/>
    <property type="match status" value="1"/>
</dbReference>
<name>A0A1F6GPW8_9PROT</name>